<organism evidence="10 11">
    <name type="scientific">Massilia norwichensis</name>
    <dbReference type="NCBI Taxonomy" id="1442366"/>
    <lineage>
        <taxon>Bacteria</taxon>
        <taxon>Pseudomonadati</taxon>
        <taxon>Pseudomonadota</taxon>
        <taxon>Betaproteobacteria</taxon>
        <taxon>Burkholderiales</taxon>
        <taxon>Oxalobacteraceae</taxon>
        <taxon>Telluria group</taxon>
        <taxon>Massilia</taxon>
    </lineage>
</organism>
<dbReference type="NCBIfam" id="TIGR02373">
    <property type="entry name" value="photo_yellow"/>
    <property type="match status" value="1"/>
</dbReference>
<evidence type="ECO:0000256" key="8">
    <source>
        <dbReference type="PIRNR" id="PIRNR000087"/>
    </source>
</evidence>
<evidence type="ECO:0000256" key="1">
    <source>
        <dbReference type="ARBA" id="ARBA00009132"/>
    </source>
</evidence>
<dbReference type="CDD" id="cd00130">
    <property type="entry name" value="PAS"/>
    <property type="match status" value="1"/>
</dbReference>
<keyword evidence="3 8" id="KW-0600">Photoreceptor protein</keyword>
<reference evidence="10 11" key="1">
    <citation type="submission" date="2022-08" db="EMBL/GenBank/DDBJ databases">
        <title>Reclassification of Massilia species as members of the genera Telluria, Duganella, Pseudoduganella, Mokoshia gen. nov. and Zemynaea gen. nov. using orthogonal and non-orthogonal genome-based approaches.</title>
        <authorList>
            <person name="Bowman J.P."/>
        </authorList>
    </citation>
    <scope>NUCLEOTIDE SEQUENCE [LARGE SCALE GENOMIC DNA]</scope>
    <source>
        <strain evidence="10 11">LMG 28164</strain>
    </source>
</reference>
<dbReference type="Gene3D" id="3.30.450.20">
    <property type="entry name" value="PAS domain"/>
    <property type="match status" value="1"/>
</dbReference>
<dbReference type="Pfam" id="PF00989">
    <property type="entry name" value="PAS"/>
    <property type="match status" value="1"/>
</dbReference>
<sequence length="129" mass="14395">MQSSLNIIAFGKDDIDNSLAKMTGKQIDELAFGAIQLDAQGKVLRYNEAEAQITGRIASAVIGTNFFRDVAPCTNTARFKGVFDAGVRSNNLNTMFEYVFDYKMTPTKVKIHMKKAISDGSFWIFVKRL</sequence>
<protein>
    <recommendedName>
        <fullName evidence="2 7">Photoactive yellow protein</fullName>
        <shortName evidence="8">PYP</shortName>
    </recommendedName>
</protein>
<feature type="domain" description="PAS fold" evidence="9">
    <location>
        <begin position="26"/>
        <end position="121"/>
    </location>
</feature>
<dbReference type="InterPro" id="IPR012130">
    <property type="entry name" value="PYP"/>
</dbReference>
<keyword evidence="11" id="KW-1185">Reference proteome</keyword>
<comment type="similarity">
    <text evidence="1 8">Belongs to the photoactive yellow protein family.</text>
</comment>
<evidence type="ECO:0000313" key="11">
    <source>
        <dbReference type="Proteomes" id="UP001205560"/>
    </source>
</evidence>
<evidence type="ECO:0000256" key="7">
    <source>
        <dbReference type="NCBIfam" id="TIGR02373"/>
    </source>
</evidence>
<dbReference type="SUPFAM" id="SSF55785">
    <property type="entry name" value="PYP-like sensor domain (PAS domain)"/>
    <property type="match status" value="1"/>
</dbReference>
<dbReference type="InterPro" id="IPR013767">
    <property type="entry name" value="PAS_fold"/>
</dbReference>
<dbReference type="InterPro" id="IPR000014">
    <property type="entry name" value="PAS"/>
</dbReference>
<name>A0ABT2AAP1_9BURK</name>
<keyword evidence="4 8" id="KW-0716">Sensory transduction</keyword>
<dbReference type="InterPro" id="IPR035965">
    <property type="entry name" value="PAS-like_dom_sf"/>
</dbReference>
<evidence type="ECO:0000256" key="3">
    <source>
        <dbReference type="ARBA" id="ARBA00022543"/>
    </source>
</evidence>
<evidence type="ECO:0000256" key="2">
    <source>
        <dbReference type="ARBA" id="ARBA00019243"/>
    </source>
</evidence>
<gene>
    <name evidence="10" type="primary">pyp</name>
    <name evidence="10" type="ORF">NX782_18965</name>
</gene>
<keyword evidence="6 8" id="KW-0675">Receptor</keyword>
<evidence type="ECO:0000256" key="6">
    <source>
        <dbReference type="ARBA" id="ARBA00023170"/>
    </source>
</evidence>
<evidence type="ECO:0000256" key="4">
    <source>
        <dbReference type="ARBA" id="ARBA00022606"/>
    </source>
</evidence>
<dbReference type="RefSeq" id="WP_258847041.1">
    <property type="nucleotide sequence ID" value="NZ_JANUGX010000025.1"/>
</dbReference>
<keyword evidence="5 8" id="KW-0157">Chromophore</keyword>
<proteinExistence type="inferred from homology"/>
<accession>A0ABT2AAP1</accession>
<evidence type="ECO:0000313" key="10">
    <source>
        <dbReference type="EMBL" id="MCS0591273.1"/>
    </source>
</evidence>
<dbReference type="EMBL" id="JANUGX010000025">
    <property type="protein sequence ID" value="MCS0591273.1"/>
    <property type="molecule type" value="Genomic_DNA"/>
</dbReference>
<dbReference type="Proteomes" id="UP001205560">
    <property type="component" value="Unassembled WGS sequence"/>
</dbReference>
<comment type="caution">
    <text evidence="10">The sequence shown here is derived from an EMBL/GenBank/DDBJ whole genome shotgun (WGS) entry which is preliminary data.</text>
</comment>
<dbReference type="PIRSF" id="PIRSF000087">
    <property type="entry name" value="PYP"/>
    <property type="match status" value="1"/>
</dbReference>
<evidence type="ECO:0000256" key="5">
    <source>
        <dbReference type="ARBA" id="ARBA00022991"/>
    </source>
</evidence>
<evidence type="ECO:0000259" key="9">
    <source>
        <dbReference type="Pfam" id="PF00989"/>
    </source>
</evidence>